<proteinExistence type="predicted"/>
<sequence>MKNYTISLLPDNNTRRAIEEFRINTIGQVLVDSMSPHVTLKRRFVLNDKFSEEDLIHYFKTLRYKKFEIDFAPAEMLADALVLVGKSSELSIAHNRIVEDLQGKILTKNPEWEMENYVIHLTLLRGYGAEVTPPILERAMFDTIALYEIDPGPERSYVNKLATIELN</sequence>
<comment type="caution">
    <text evidence="1">The sequence shown here is derived from an EMBL/GenBank/DDBJ whole genome shotgun (WGS) entry which is preliminary data.</text>
</comment>
<dbReference type="SUPFAM" id="SSF55144">
    <property type="entry name" value="LigT-like"/>
    <property type="match status" value="1"/>
</dbReference>
<dbReference type="AlphaFoldDB" id="A0A0G0NB44"/>
<dbReference type="InterPro" id="IPR009097">
    <property type="entry name" value="Cyclic_Pdiesterase"/>
</dbReference>
<dbReference type="Pfam" id="PF13563">
    <property type="entry name" value="2_5_RNA_ligase2"/>
    <property type="match status" value="1"/>
</dbReference>
<accession>A0A0G0NB44</accession>
<dbReference type="Gene3D" id="3.90.1140.10">
    <property type="entry name" value="Cyclic phosphodiesterase"/>
    <property type="match status" value="1"/>
</dbReference>
<evidence type="ECO:0000313" key="1">
    <source>
        <dbReference type="EMBL" id="KKR12678.1"/>
    </source>
</evidence>
<gene>
    <name evidence="1" type="ORF">UT41_C0001G0222</name>
</gene>
<evidence type="ECO:0000313" key="2">
    <source>
        <dbReference type="Proteomes" id="UP000034665"/>
    </source>
</evidence>
<dbReference type="Proteomes" id="UP000034665">
    <property type="component" value="Unassembled WGS sequence"/>
</dbReference>
<protein>
    <recommendedName>
        <fullName evidence="3">2'-5' RNA ligase</fullName>
    </recommendedName>
</protein>
<dbReference type="EMBL" id="LBWR01000001">
    <property type="protein sequence ID" value="KKR12678.1"/>
    <property type="molecule type" value="Genomic_DNA"/>
</dbReference>
<evidence type="ECO:0008006" key="3">
    <source>
        <dbReference type="Google" id="ProtNLM"/>
    </source>
</evidence>
<organism evidence="1 2">
    <name type="scientific">Candidatus Wolfebacteria bacterium GW2011_GWC2_39_22</name>
    <dbReference type="NCBI Taxonomy" id="1619013"/>
    <lineage>
        <taxon>Bacteria</taxon>
        <taxon>Candidatus Wolfeibacteriota</taxon>
    </lineage>
</organism>
<name>A0A0G0NB44_9BACT</name>
<dbReference type="STRING" id="1619013.UT41_C0001G0222"/>
<reference evidence="1 2" key="1">
    <citation type="journal article" date="2015" name="Nature">
        <title>rRNA introns, odd ribosomes, and small enigmatic genomes across a large radiation of phyla.</title>
        <authorList>
            <person name="Brown C.T."/>
            <person name="Hug L.A."/>
            <person name="Thomas B.C."/>
            <person name="Sharon I."/>
            <person name="Castelle C.J."/>
            <person name="Singh A."/>
            <person name="Wilkins M.J."/>
            <person name="Williams K.H."/>
            <person name="Banfield J.F."/>
        </authorList>
    </citation>
    <scope>NUCLEOTIDE SEQUENCE [LARGE SCALE GENOMIC DNA]</scope>
</reference>